<dbReference type="KEGG" id="psu:Psesu_2234"/>
<keyword evidence="5 11" id="KW-0808">Transferase</keyword>
<evidence type="ECO:0000256" key="4">
    <source>
        <dbReference type="ARBA" id="ARBA00022642"/>
    </source>
</evidence>
<keyword evidence="6 11" id="KW-0548">Nucleotidyltransferase</keyword>
<dbReference type="Pfam" id="PF01467">
    <property type="entry name" value="CTP_transf_like"/>
    <property type="match status" value="1"/>
</dbReference>
<dbReference type="CDD" id="cd02165">
    <property type="entry name" value="NMNAT"/>
    <property type="match status" value="1"/>
</dbReference>
<dbReference type="Gene3D" id="3.40.50.620">
    <property type="entry name" value="HUPs"/>
    <property type="match status" value="1"/>
</dbReference>
<dbReference type="NCBIfam" id="TIGR00125">
    <property type="entry name" value="cyt_tran_rel"/>
    <property type="match status" value="1"/>
</dbReference>
<keyword evidence="14" id="KW-1185">Reference proteome</keyword>
<evidence type="ECO:0000256" key="5">
    <source>
        <dbReference type="ARBA" id="ARBA00022679"/>
    </source>
</evidence>
<dbReference type="PANTHER" id="PTHR39321:SF3">
    <property type="entry name" value="PHOSPHOPANTETHEINE ADENYLYLTRANSFERASE"/>
    <property type="match status" value="1"/>
</dbReference>
<dbReference type="EC" id="2.7.7.18" evidence="11"/>
<evidence type="ECO:0000256" key="3">
    <source>
        <dbReference type="ARBA" id="ARBA00009014"/>
    </source>
</evidence>
<dbReference type="HAMAP" id="MF_00244">
    <property type="entry name" value="NaMN_adenylyltr"/>
    <property type="match status" value="1"/>
</dbReference>
<proteinExistence type="inferred from homology"/>
<evidence type="ECO:0000256" key="9">
    <source>
        <dbReference type="ARBA" id="ARBA00023027"/>
    </source>
</evidence>
<evidence type="ECO:0000256" key="2">
    <source>
        <dbReference type="ARBA" id="ARBA00005019"/>
    </source>
</evidence>
<dbReference type="OrthoDB" id="5295945at2"/>
<evidence type="ECO:0000256" key="7">
    <source>
        <dbReference type="ARBA" id="ARBA00022741"/>
    </source>
</evidence>
<gene>
    <name evidence="11" type="primary">nadD</name>
    <name evidence="13" type="ordered locus">Psesu_2234</name>
</gene>
<dbReference type="RefSeq" id="WP_013535895.1">
    <property type="nucleotide sequence ID" value="NC_014924.1"/>
</dbReference>
<evidence type="ECO:0000256" key="11">
    <source>
        <dbReference type="HAMAP-Rule" id="MF_00244"/>
    </source>
</evidence>
<comment type="catalytic activity">
    <reaction evidence="10 11">
        <text>nicotinate beta-D-ribonucleotide + ATP + H(+) = deamido-NAD(+) + diphosphate</text>
        <dbReference type="Rhea" id="RHEA:22860"/>
        <dbReference type="ChEBI" id="CHEBI:15378"/>
        <dbReference type="ChEBI" id="CHEBI:30616"/>
        <dbReference type="ChEBI" id="CHEBI:33019"/>
        <dbReference type="ChEBI" id="CHEBI:57502"/>
        <dbReference type="ChEBI" id="CHEBI:58437"/>
        <dbReference type="EC" id="2.7.7.18"/>
    </reaction>
</comment>
<protein>
    <recommendedName>
        <fullName evidence="11">Probable nicotinate-nucleotide adenylyltransferase</fullName>
        <ecNumber evidence="11">2.7.7.18</ecNumber>
    </recommendedName>
    <alternativeName>
        <fullName evidence="11">Deamido-NAD(+) diphosphorylase</fullName>
    </alternativeName>
    <alternativeName>
        <fullName evidence="11">Deamido-NAD(+) pyrophosphorylase</fullName>
    </alternativeName>
    <alternativeName>
        <fullName evidence="11">Nicotinate mononucleotide adenylyltransferase</fullName>
        <shortName evidence="11">NaMN adenylyltransferase</shortName>
    </alternativeName>
</protein>
<dbReference type="HOGENOM" id="CLU_069765_0_0_6"/>
<dbReference type="NCBIfam" id="TIGR00482">
    <property type="entry name" value="nicotinate (nicotinamide) nucleotide adenylyltransferase"/>
    <property type="match status" value="1"/>
</dbReference>
<keyword evidence="8 11" id="KW-0067">ATP-binding</keyword>
<organism evidence="13 14">
    <name type="scientific">Pseudoxanthomonas suwonensis (strain 11-1)</name>
    <dbReference type="NCBI Taxonomy" id="743721"/>
    <lineage>
        <taxon>Bacteria</taxon>
        <taxon>Pseudomonadati</taxon>
        <taxon>Pseudomonadota</taxon>
        <taxon>Gammaproteobacteria</taxon>
        <taxon>Lysobacterales</taxon>
        <taxon>Lysobacteraceae</taxon>
        <taxon>Pseudoxanthomonas</taxon>
    </lineage>
</organism>
<evidence type="ECO:0000256" key="6">
    <source>
        <dbReference type="ARBA" id="ARBA00022695"/>
    </source>
</evidence>
<evidence type="ECO:0000313" key="13">
    <source>
        <dbReference type="EMBL" id="ADV28068.1"/>
    </source>
</evidence>
<dbReference type="InterPro" id="IPR005248">
    <property type="entry name" value="NadD/NMNAT"/>
</dbReference>
<evidence type="ECO:0000256" key="8">
    <source>
        <dbReference type="ARBA" id="ARBA00022840"/>
    </source>
</evidence>
<dbReference type="SUPFAM" id="SSF52374">
    <property type="entry name" value="Nucleotidylyl transferase"/>
    <property type="match status" value="1"/>
</dbReference>
<dbReference type="eggNOG" id="COG1057">
    <property type="taxonomic scope" value="Bacteria"/>
</dbReference>
<evidence type="ECO:0000256" key="1">
    <source>
        <dbReference type="ARBA" id="ARBA00002324"/>
    </source>
</evidence>
<dbReference type="NCBIfam" id="NF000839">
    <property type="entry name" value="PRK00071.1-1"/>
    <property type="match status" value="1"/>
</dbReference>
<dbReference type="PANTHER" id="PTHR39321">
    <property type="entry name" value="NICOTINATE-NUCLEOTIDE ADENYLYLTRANSFERASE-RELATED"/>
    <property type="match status" value="1"/>
</dbReference>
<name>E6WV69_PSEUU</name>
<keyword evidence="7 11" id="KW-0547">Nucleotide-binding</keyword>
<dbReference type="InterPro" id="IPR014729">
    <property type="entry name" value="Rossmann-like_a/b/a_fold"/>
</dbReference>
<sequence>MLRLWYGGTFDPVHEGHLAIARAAADAFGVPVTLAPAADPPHRAAPGANAHHRARMLDVAVAGDRRLRVDRRELQRSGPSWTVDTLRELRALHGADAPLALLLGADSFRSLPTWHQWRELPTLAHLVVASRGDEAVDRDLPPELAAEGQGRWTDSPAALASTANGRILALRQPLNPASATAVRAAIAAGDPQWQSMVPPAVAGYILHHGLYGAAQADGAGASGTP</sequence>
<accession>E6WV69</accession>
<evidence type="ECO:0000313" key="14">
    <source>
        <dbReference type="Proteomes" id="UP000008632"/>
    </source>
</evidence>
<comment type="similarity">
    <text evidence="3 11">Belongs to the NadD family.</text>
</comment>
<comment type="pathway">
    <text evidence="2 11">Cofactor biosynthesis; NAD(+) biosynthesis; deamido-NAD(+) from nicotinate D-ribonucleotide: step 1/1.</text>
</comment>
<comment type="function">
    <text evidence="1 11">Catalyzes the reversible adenylation of nicotinate mononucleotide (NaMN) to nicotinic acid adenine dinucleotide (NaAD).</text>
</comment>
<dbReference type="EMBL" id="CP002446">
    <property type="protein sequence ID" value="ADV28068.1"/>
    <property type="molecule type" value="Genomic_DNA"/>
</dbReference>
<evidence type="ECO:0000256" key="10">
    <source>
        <dbReference type="ARBA" id="ARBA00048721"/>
    </source>
</evidence>
<dbReference type="GO" id="GO:0005524">
    <property type="term" value="F:ATP binding"/>
    <property type="evidence" value="ECO:0007669"/>
    <property type="project" value="UniProtKB-KW"/>
</dbReference>
<dbReference type="GO" id="GO:0004515">
    <property type="term" value="F:nicotinate-nucleotide adenylyltransferase activity"/>
    <property type="evidence" value="ECO:0007669"/>
    <property type="project" value="UniProtKB-UniRule"/>
</dbReference>
<keyword evidence="4 11" id="KW-0662">Pyridine nucleotide biosynthesis</keyword>
<dbReference type="AlphaFoldDB" id="E6WV69"/>
<dbReference type="UniPathway" id="UPA00253">
    <property type="reaction ID" value="UER00332"/>
</dbReference>
<evidence type="ECO:0000259" key="12">
    <source>
        <dbReference type="Pfam" id="PF01467"/>
    </source>
</evidence>
<keyword evidence="9 11" id="KW-0520">NAD</keyword>
<dbReference type="GO" id="GO:0009435">
    <property type="term" value="P:NAD+ biosynthetic process"/>
    <property type="evidence" value="ECO:0007669"/>
    <property type="project" value="UniProtKB-UniRule"/>
</dbReference>
<feature type="domain" description="Cytidyltransferase-like" evidence="12">
    <location>
        <begin position="5"/>
        <end position="184"/>
    </location>
</feature>
<reference evidence="13 14" key="1">
    <citation type="submission" date="2011-01" db="EMBL/GenBank/DDBJ databases">
        <title>Complete sequence of Pseudoxanthomonas suwonensis 11-1.</title>
        <authorList>
            <consortium name="US DOE Joint Genome Institute"/>
            <person name="Lucas S."/>
            <person name="Copeland A."/>
            <person name="Lapidus A."/>
            <person name="Cheng J.-F."/>
            <person name="Goodwin L."/>
            <person name="Pitluck S."/>
            <person name="Teshima H."/>
            <person name="Detter J.C."/>
            <person name="Han C."/>
            <person name="Tapia R."/>
            <person name="Land M."/>
            <person name="Hauser L."/>
            <person name="Kyrpides N."/>
            <person name="Ivanova N."/>
            <person name="Ovchinnikova G."/>
            <person name="Siebers A.K."/>
            <person name="Allgaier M."/>
            <person name="Thelen M.P."/>
            <person name="Hugenholtz P."/>
            <person name="Gladden J."/>
            <person name="Woyke T."/>
        </authorList>
    </citation>
    <scope>NUCLEOTIDE SEQUENCE [LARGE SCALE GENOMIC DNA]</scope>
    <source>
        <strain evidence="14">11-1</strain>
    </source>
</reference>
<dbReference type="STRING" id="743721.Psesu_2234"/>
<dbReference type="InterPro" id="IPR004821">
    <property type="entry name" value="Cyt_trans-like"/>
</dbReference>
<dbReference type="Proteomes" id="UP000008632">
    <property type="component" value="Chromosome"/>
</dbReference>